<comment type="caution">
    <text evidence="2">The sequence shown here is derived from an EMBL/GenBank/DDBJ whole genome shotgun (WGS) entry which is preliminary data.</text>
</comment>
<organism evidence="2 3">
    <name type="scientific">Gillisia lutea</name>
    <dbReference type="NCBI Taxonomy" id="2909668"/>
    <lineage>
        <taxon>Bacteria</taxon>
        <taxon>Pseudomonadati</taxon>
        <taxon>Bacteroidota</taxon>
        <taxon>Flavobacteriia</taxon>
        <taxon>Flavobacteriales</taxon>
        <taxon>Flavobacteriaceae</taxon>
        <taxon>Gillisia</taxon>
    </lineage>
</organism>
<dbReference type="Pfam" id="PF00535">
    <property type="entry name" value="Glycos_transf_2"/>
    <property type="match status" value="1"/>
</dbReference>
<evidence type="ECO:0000259" key="1">
    <source>
        <dbReference type="Pfam" id="PF00535"/>
    </source>
</evidence>
<dbReference type="PANTHER" id="PTHR22916:SF3">
    <property type="entry name" value="UDP-GLCNAC:BETAGAL BETA-1,3-N-ACETYLGLUCOSAMINYLTRANSFERASE-LIKE PROTEIN 1"/>
    <property type="match status" value="1"/>
</dbReference>
<feature type="domain" description="Glycosyltransferase 2-like" evidence="1">
    <location>
        <begin position="4"/>
        <end position="152"/>
    </location>
</feature>
<gene>
    <name evidence="2" type="ORF">L1I30_10965</name>
</gene>
<reference evidence="2" key="1">
    <citation type="submission" date="2022-01" db="EMBL/GenBank/DDBJ databases">
        <title>Gillisia lutea sp. nov., isolated from marine plastic residues from the Malvarosa beach (Valencia, Spain).</title>
        <authorList>
            <person name="Vidal-Verdu A."/>
            <person name="Molina-Menor E."/>
            <person name="Satari L."/>
            <person name="Pascual J."/>
            <person name="Pereto J."/>
            <person name="Porcar M."/>
        </authorList>
    </citation>
    <scope>NUCLEOTIDE SEQUENCE</scope>
    <source>
        <strain evidence="2">M10.2A</strain>
    </source>
</reference>
<evidence type="ECO:0000313" key="3">
    <source>
        <dbReference type="Proteomes" id="UP001179363"/>
    </source>
</evidence>
<proteinExistence type="predicted"/>
<sequence>MKVSIITIVYNRERCISECIKSVLSQTYDNIEYLVIDGGSTDGTQQRIESYRDTIDYYISEKDEGIFDALNKGIKNATGDVIGILNSDDFFYQPSTISKVVEAFNISGADLVYAKGLFVDQENTKKVKRMYPSNPFKKSFLNFGWIPLHTTIFVRKKVFEQYGLYNSGYSIASDYEISLRWFTNDNIKKYFLNEWVVKMRLGGLSTSPKLQIKKSKEDLRIMKLYHLNGLFTLAFKIGRKIPHYLIPQVLGFKAMS</sequence>
<name>A0ABS9EH51_9FLAO</name>
<dbReference type="SUPFAM" id="SSF53448">
    <property type="entry name" value="Nucleotide-diphospho-sugar transferases"/>
    <property type="match status" value="1"/>
</dbReference>
<dbReference type="RefSeq" id="WP_236134337.1">
    <property type="nucleotide sequence ID" value="NZ_JAKGTH010000009.1"/>
</dbReference>
<dbReference type="Gene3D" id="3.90.550.10">
    <property type="entry name" value="Spore Coat Polysaccharide Biosynthesis Protein SpsA, Chain A"/>
    <property type="match status" value="1"/>
</dbReference>
<keyword evidence="3" id="KW-1185">Reference proteome</keyword>
<protein>
    <submittedName>
        <fullName evidence="2">Glycosyltransferase</fullName>
    </submittedName>
</protein>
<dbReference type="EMBL" id="JAKGTH010000009">
    <property type="protein sequence ID" value="MCF4102190.1"/>
    <property type="molecule type" value="Genomic_DNA"/>
</dbReference>
<dbReference type="InterPro" id="IPR029044">
    <property type="entry name" value="Nucleotide-diphossugar_trans"/>
</dbReference>
<accession>A0ABS9EH51</accession>
<dbReference type="InterPro" id="IPR001173">
    <property type="entry name" value="Glyco_trans_2-like"/>
</dbReference>
<evidence type="ECO:0000313" key="2">
    <source>
        <dbReference type="EMBL" id="MCF4102190.1"/>
    </source>
</evidence>
<dbReference type="CDD" id="cd06433">
    <property type="entry name" value="GT_2_WfgS_like"/>
    <property type="match status" value="1"/>
</dbReference>
<dbReference type="Proteomes" id="UP001179363">
    <property type="component" value="Unassembled WGS sequence"/>
</dbReference>
<dbReference type="PANTHER" id="PTHR22916">
    <property type="entry name" value="GLYCOSYLTRANSFERASE"/>
    <property type="match status" value="1"/>
</dbReference>